<accession>A0A2H3JYQ0</accession>
<dbReference type="InterPro" id="IPR045338">
    <property type="entry name" value="DUF6535"/>
</dbReference>
<gene>
    <name evidence="3" type="ORF">WOLCODRAFT_48684</name>
</gene>
<dbReference type="Pfam" id="PF20153">
    <property type="entry name" value="DUF6535"/>
    <property type="match status" value="1"/>
</dbReference>
<organism evidence="3 4">
    <name type="scientific">Wolfiporia cocos (strain MD-104)</name>
    <name type="common">Brown rot fungus</name>
    <dbReference type="NCBI Taxonomy" id="742152"/>
    <lineage>
        <taxon>Eukaryota</taxon>
        <taxon>Fungi</taxon>
        <taxon>Dikarya</taxon>
        <taxon>Basidiomycota</taxon>
        <taxon>Agaricomycotina</taxon>
        <taxon>Agaricomycetes</taxon>
        <taxon>Polyporales</taxon>
        <taxon>Phaeolaceae</taxon>
        <taxon>Wolfiporia</taxon>
    </lineage>
</organism>
<feature type="non-terminal residue" evidence="3">
    <location>
        <position position="1"/>
    </location>
</feature>
<sequence length="128" mass="13677">WQSCSDLVWSHEQDIVRRWKDELDALLTFSGLFSAVVTAFGAVYITQLQPSSPDPTPVYLAHISAQLGSFIAHAGGLNSTVPPLPSGDLPATRPSNPPGVVVVVNILWSSALVLSLIAATVDISVKQW</sequence>
<protein>
    <recommendedName>
        <fullName evidence="2">DUF6535 domain-containing protein</fullName>
    </recommendedName>
</protein>
<dbReference type="Proteomes" id="UP000218811">
    <property type="component" value="Unassembled WGS sequence"/>
</dbReference>
<feature type="non-terminal residue" evidence="3">
    <location>
        <position position="128"/>
    </location>
</feature>
<evidence type="ECO:0000259" key="2">
    <source>
        <dbReference type="Pfam" id="PF20153"/>
    </source>
</evidence>
<keyword evidence="4" id="KW-1185">Reference proteome</keyword>
<proteinExistence type="predicted"/>
<evidence type="ECO:0000313" key="3">
    <source>
        <dbReference type="EMBL" id="PCH43008.1"/>
    </source>
</evidence>
<feature type="transmembrane region" description="Helical" evidence="1">
    <location>
        <begin position="99"/>
        <end position="121"/>
    </location>
</feature>
<keyword evidence="1" id="KW-0812">Transmembrane</keyword>
<dbReference type="OrthoDB" id="2753780at2759"/>
<keyword evidence="1" id="KW-0472">Membrane</keyword>
<dbReference type="AlphaFoldDB" id="A0A2H3JYQ0"/>
<feature type="domain" description="DUF6535" evidence="2">
    <location>
        <begin position="1"/>
        <end position="128"/>
    </location>
</feature>
<feature type="transmembrane region" description="Helical" evidence="1">
    <location>
        <begin position="25"/>
        <end position="46"/>
    </location>
</feature>
<evidence type="ECO:0000313" key="4">
    <source>
        <dbReference type="Proteomes" id="UP000218811"/>
    </source>
</evidence>
<reference evidence="3 4" key="1">
    <citation type="journal article" date="2012" name="Science">
        <title>The Paleozoic origin of enzymatic lignin decomposition reconstructed from 31 fungal genomes.</title>
        <authorList>
            <person name="Floudas D."/>
            <person name="Binder M."/>
            <person name="Riley R."/>
            <person name="Barry K."/>
            <person name="Blanchette R.A."/>
            <person name="Henrissat B."/>
            <person name="Martinez A.T."/>
            <person name="Otillar R."/>
            <person name="Spatafora J.W."/>
            <person name="Yadav J.S."/>
            <person name="Aerts A."/>
            <person name="Benoit I."/>
            <person name="Boyd A."/>
            <person name="Carlson A."/>
            <person name="Copeland A."/>
            <person name="Coutinho P.M."/>
            <person name="de Vries R.P."/>
            <person name="Ferreira P."/>
            <person name="Findley K."/>
            <person name="Foster B."/>
            <person name="Gaskell J."/>
            <person name="Glotzer D."/>
            <person name="Gorecki P."/>
            <person name="Heitman J."/>
            <person name="Hesse C."/>
            <person name="Hori C."/>
            <person name="Igarashi K."/>
            <person name="Jurgens J.A."/>
            <person name="Kallen N."/>
            <person name="Kersten P."/>
            <person name="Kohler A."/>
            <person name="Kuees U."/>
            <person name="Kumar T.K.A."/>
            <person name="Kuo A."/>
            <person name="LaButti K."/>
            <person name="Larrondo L.F."/>
            <person name="Lindquist E."/>
            <person name="Ling A."/>
            <person name="Lombard V."/>
            <person name="Lucas S."/>
            <person name="Lundell T."/>
            <person name="Martin R."/>
            <person name="McLaughlin D.J."/>
            <person name="Morgenstern I."/>
            <person name="Morin E."/>
            <person name="Murat C."/>
            <person name="Nagy L.G."/>
            <person name="Nolan M."/>
            <person name="Ohm R.A."/>
            <person name="Patyshakuliyeva A."/>
            <person name="Rokas A."/>
            <person name="Ruiz-Duenas F.J."/>
            <person name="Sabat G."/>
            <person name="Salamov A."/>
            <person name="Samejima M."/>
            <person name="Schmutz J."/>
            <person name="Slot J.C."/>
            <person name="St John F."/>
            <person name="Stenlid J."/>
            <person name="Sun H."/>
            <person name="Sun S."/>
            <person name="Syed K."/>
            <person name="Tsang A."/>
            <person name="Wiebenga A."/>
            <person name="Young D."/>
            <person name="Pisabarro A."/>
            <person name="Eastwood D.C."/>
            <person name="Martin F."/>
            <person name="Cullen D."/>
            <person name="Grigoriev I.V."/>
            <person name="Hibbett D.S."/>
        </authorList>
    </citation>
    <scope>NUCLEOTIDE SEQUENCE [LARGE SCALE GENOMIC DNA]</scope>
    <source>
        <strain evidence="3 4">MD-104</strain>
    </source>
</reference>
<keyword evidence="1" id="KW-1133">Transmembrane helix</keyword>
<name>A0A2H3JYQ0_WOLCO</name>
<dbReference type="EMBL" id="KB468135">
    <property type="protein sequence ID" value="PCH43008.1"/>
    <property type="molecule type" value="Genomic_DNA"/>
</dbReference>
<dbReference type="OMA" id="SARWINS"/>
<evidence type="ECO:0000256" key="1">
    <source>
        <dbReference type="SAM" id="Phobius"/>
    </source>
</evidence>